<keyword evidence="7" id="KW-1015">Disulfide bond</keyword>
<dbReference type="GO" id="GO:0007204">
    <property type="term" value="P:positive regulation of cytosolic calcium ion concentration"/>
    <property type="evidence" value="ECO:0007669"/>
    <property type="project" value="TreeGrafter"/>
</dbReference>
<dbReference type="GeneTree" id="ENSGT01020000230438"/>
<dbReference type="InterPro" id="IPR017452">
    <property type="entry name" value="GPCR_Rhodpsn_7TM"/>
</dbReference>
<sequence length="319" mass="36312">MSNATDAPESLHFRSLKRRMQIASTVIYSLALVMGVLGNGLVIFITGFWMKKTMNTVWFFSLAIADIIFIFFLFFARAALVFQSSMSLALCKINGTLIFLTPYASVYLLMVISIDHCISVWYLVWAQNHRTPRLASFVALAVWILDPLNCSNSYGEFEVIKDAAVVTSQFIFAFIIPFSVILLCYGAIVLKLRRTQLSLSNKPYKVITVVIVPFFVFCLLYYVFLFIDMNYAMQPNMQLALYTGFPLVSYLAFINSCLNPIFYVFMGQNFRETLRRFLFSAFENAFTEEVRHMQCSGCSSKSIPYTFELLCLGPKLASG</sequence>
<dbReference type="AlphaFoldDB" id="A0A8C6YAI4"/>
<dbReference type="GO" id="GO:0006954">
    <property type="term" value="P:inflammatory response"/>
    <property type="evidence" value="ECO:0007669"/>
    <property type="project" value="TreeGrafter"/>
</dbReference>
<keyword evidence="2" id="KW-1003">Cell membrane</keyword>
<keyword evidence="3 12" id="KW-0812">Transmembrane</keyword>
<dbReference type="GO" id="GO:0004982">
    <property type="term" value="F:N-formyl peptide receptor activity"/>
    <property type="evidence" value="ECO:0007669"/>
    <property type="project" value="TreeGrafter"/>
</dbReference>
<evidence type="ECO:0000256" key="9">
    <source>
        <dbReference type="ARBA" id="ARBA00023180"/>
    </source>
</evidence>
<name>A0A8C6YAI4_NAJNA</name>
<dbReference type="PRINTS" id="PR00526">
    <property type="entry name" value="FMETLEUPHER"/>
</dbReference>
<evidence type="ECO:0000256" key="4">
    <source>
        <dbReference type="ARBA" id="ARBA00022989"/>
    </source>
</evidence>
<evidence type="ECO:0000256" key="2">
    <source>
        <dbReference type="ARBA" id="ARBA00022475"/>
    </source>
</evidence>
<dbReference type="OMA" id="FKWYINQ"/>
<dbReference type="GO" id="GO:0004875">
    <property type="term" value="F:complement receptor activity"/>
    <property type="evidence" value="ECO:0007669"/>
    <property type="project" value="TreeGrafter"/>
</dbReference>
<evidence type="ECO:0000313" key="15">
    <source>
        <dbReference type="Proteomes" id="UP000694559"/>
    </source>
</evidence>
<dbReference type="PANTHER" id="PTHR24225">
    <property type="entry name" value="CHEMOTACTIC RECEPTOR"/>
    <property type="match status" value="1"/>
</dbReference>
<feature type="transmembrane region" description="Helical" evidence="12">
    <location>
        <begin position="26"/>
        <end position="50"/>
    </location>
</feature>
<keyword evidence="6 12" id="KW-0472">Membrane</keyword>
<feature type="transmembrane region" description="Helical" evidence="12">
    <location>
        <begin position="204"/>
        <end position="227"/>
    </location>
</feature>
<evidence type="ECO:0000256" key="7">
    <source>
        <dbReference type="ARBA" id="ARBA00023157"/>
    </source>
</evidence>
<dbReference type="GO" id="GO:0005886">
    <property type="term" value="C:plasma membrane"/>
    <property type="evidence" value="ECO:0007669"/>
    <property type="project" value="UniProtKB-SubCell"/>
</dbReference>
<keyword evidence="8" id="KW-0675">Receptor</keyword>
<dbReference type="InterPro" id="IPR000826">
    <property type="entry name" value="Formyl_rcpt-rel"/>
</dbReference>
<dbReference type="GO" id="GO:0007200">
    <property type="term" value="P:phospholipase C-activating G protein-coupled receptor signaling pathway"/>
    <property type="evidence" value="ECO:0007669"/>
    <property type="project" value="TreeGrafter"/>
</dbReference>
<keyword evidence="5" id="KW-0297">G-protein coupled receptor</keyword>
<dbReference type="OrthoDB" id="5987909at2759"/>
<feature type="transmembrane region" description="Helical" evidence="12">
    <location>
        <begin position="247"/>
        <end position="266"/>
    </location>
</feature>
<dbReference type="PRINTS" id="PR00237">
    <property type="entry name" value="GPCRRHODOPSN"/>
</dbReference>
<comment type="similarity">
    <text evidence="11">Belongs to the chemokine-like receptor (CMKLR) family.</text>
</comment>
<proteinExistence type="inferred from homology"/>
<evidence type="ECO:0000259" key="13">
    <source>
        <dbReference type="PROSITE" id="PS50262"/>
    </source>
</evidence>
<dbReference type="InterPro" id="IPR000276">
    <property type="entry name" value="GPCR_Rhodpsn"/>
</dbReference>
<dbReference type="Gene3D" id="1.20.1070.10">
    <property type="entry name" value="Rhodopsin 7-helix transmembrane proteins"/>
    <property type="match status" value="2"/>
</dbReference>
<comment type="subcellular location">
    <subcellularLocation>
        <location evidence="1">Cell membrane</location>
        <topology evidence="1">Multi-pass membrane protein</topology>
    </subcellularLocation>
</comment>
<keyword evidence="10" id="KW-0807">Transducer</keyword>
<evidence type="ECO:0000256" key="11">
    <source>
        <dbReference type="ARBA" id="ARBA00025736"/>
    </source>
</evidence>
<evidence type="ECO:0000313" key="14">
    <source>
        <dbReference type="Ensembl" id="ENSNNAP00000026136.1"/>
    </source>
</evidence>
<keyword evidence="4 12" id="KW-1133">Transmembrane helix</keyword>
<feature type="domain" description="G-protein coupled receptors family 1 profile" evidence="13">
    <location>
        <begin position="38"/>
        <end position="263"/>
    </location>
</feature>
<keyword evidence="15" id="KW-1185">Reference proteome</keyword>
<reference evidence="14" key="2">
    <citation type="submission" date="2025-09" db="UniProtKB">
        <authorList>
            <consortium name="Ensembl"/>
        </authorList>
    </citation>
    <scope>IDENTIFICATION</scope>
</reference>
<evidence type="ECO:0000256" key="6">
    <source>
        <dbReference type="ARBA" id="ARBA00023136"/>
    </source>
</evidence>
<evidence type="ECO:0000256" key="8">
    <source>
        <dbReference type="ARBA" id="ARBA00023170"/>
    </source>
</evidence>
<dbReference type="SUPFAM" id="SSF81321">
    <property type="entry name" value="Family A G protein-coupled receptor-like"/>
    <property type="match status" value="1"/>
</dbReference>
<evidence type="ECO:0000256" key="5">
    <source>
        <dbReference type="ARBA" id="ARBA00023040"/>
    </source>
</evidence>
<evidence type="ECO:0000256" key="12">
    <source>
        <dbReference type="SAM" id="Phobius"/>
    </source>
</evidence>
<dbReference type="PANTHER" id="PTHR24225:SF0">
    <property type="entry name" value="N-FORMYL PEPTIDE RECEPTOR 2"/>
    <property type="match status" value="1"/>
</dbReference>
<dbReference type="PROSITE" id="PS50262">
    <property type="entry name" value="G_PROTEIN_RECEP_F1_2"/>
    <property type="match status" value="1"/>
</dbReference>
<evidence type="ECO:0000256" key="3">
    <source>
        <dbReference type="ARBA" id="ARBA00022692"/>
    </source>
</evidence>
<dbReference type="Pfam" id="PF00001">
    <property type="entry name" value="7tm_1"/>
    <property type="match status" value="2"/>
</dbReference>
<dbReference type="Ensembl" id="ENSNNAT00000027390.1">
    <property type="protein sequence ID" value="ENSNNAP00000026136.1"/>
    <property type="gene ID" value="ENSNNAG00000017017.1"/>
</dbReference>
<feature type="transmembrane region" description="Helical" evidence="12">
    <location>
        <begin position="56"/>
        <end position="76"/>
    </location>
</feature>
<accession>A0A8C6YAI4</accession>
<feature type="transmembrane region" description="Helical" evidence="12">
    <location>
        <begin position="170"/>
        <end position="192"/>
    </location>
</feature>
<protein>
    <recommendedName>
        <fullName evidence="13">G-protein coupled receptors family 1 profile domain-containing protein</fullName>
    </recommendedName>
</protein>
<feature type="transmembrane region" description="Helical" evidence="12">
    <location>
        <begin position="97"/>
        <end position="124"/>
    </location>
</feature>
<reference evidence="14" key="1">
    <citation type="submission" date="2025-08" db="UniProtKB">
        <authorList>
            <consortium name="Ensembl"/>
        </authorList>
    </citation>
    <scope>IDENTIFICATION</scope>
</reference>
<organism evidence="14 15">
    <name type="scientific">Naja naja</name>
    <name type="common">Indian cobra</name>
    <dbReference type="NCBI Taxonomy" id="35670"/>
    <lineage>
        <taxon>Eukaryota</taxon>
        <taxon>Metazoa</taxon>
        <taxon>Chordata</taxon>
        <taxon>Craniata</taxon>
        <taxon>Vertebrata</taxon>
        <taxon>Euteleostomi</taxon>
        <taxon>Lepidosauria</taxon>
        <taxon>Squamata</taxon>
        <taxon>Bifurcata</taxon>
        <taxon>Unidentata</taxon>
        <taxon>Episquamata</taxon>
        <taxon>Toxicofera</taxon>
        <taxon>Serpentes</taxon>
        <taxon>Colubroidea</taxon>
        <taxon>Elapidae</taxon>
        <taxon>Elapinae</taxon>
        <taxon>Naja</taxon>
    </lineage>
</organism>
<keyword evidence="9" id="KW-0325">Glycoprotein</keyword>
<evidence type="ECO:0000256" key="1">
    <source>
        <dbReference type="ARBA" id="ARBA00004651"/>
    </source>
</evidence>
<dbReference type="Proteomes" id="UP000694559">
    <property type="component" value="Unplaced"/>
</dbReference>
<evidence type="ECO:0000256" key="10">
    <source>
        <dbReference type="ARBA" id="ARBA00023224"/>
    </source>
</evidence>